<protein>
    <recommendedName>
        <fullName evidence="4">Thiolase-like protein type 1 additional C-terminal domain-containing protein</fullName>
    </recommendedName>
</protein>
<keyword evidence="6" id="KW-1185">Reference proteome</keyword>
<dbReference type="GO" id="GO:0016746">
    <property type="term" value="F:acyltransferase activity"/>
    <property type="evidence" value="ECO:0007669"/>
    <property type="project" value="UniProtKB-KW"/>
</dbReference>
<dbReference type="EMBL" id="JAVRRJ010000001">
    <property type="protein sequence ID" value="KAK5089915.1"/>
    <property type="molecule type" value="Genomic_DNA"/>
</dbReference>
<gene>
    <name evidence="5" type="ORF">LTR05_000082</name>
</gene>
<feature type="domain" description="Thiolase-like protein type 1 additional C-terminal" evidence="4">
    <location>
        <begin position="439"/>
        <end position="522"/>
    </location>
</feature>
<proteinExistence type="inferred from homology"/>
<dbReference type="Gene3D" id="3.40.47.10">
    <property type="match status" value="1"/>
</dbReference>
<dbReference type="InterPro" id="IPR040771">
    <property type="entry name" value="TLP1_add_C"/>
</dbReference>
<evidence type="ECO:0000259" key="4">
    <source>
        <dbReference type="Pfam" id="PF18313"/>
    </source>
</evidence>
<sequence length="538" mass="58295">MSKLVPVVIGVGDVVNHSTKIEDAKEPLDLILQAIDKALDDTGSASKSSIQAAIDSISIVRTWTWPYPDLPGLLASKLDVNPSHKEYTDHGGNQPGRIFDEAAKRISLGQSKIAVLAGGEALASLTSFAKANKLPPPSWTKLSTNINDVFSPTDRQLPEGRTTTTSLNALIGASWAADNTRGLGRIYQIGAPIHIYPLFENGFRAYRGQSIAENNAESARLYGEFARVASGCEYAWSYGKVAETEEGIGRVTGRNRMICFPYPLLMNAFNTINLAGAVILTSTETARELGVPESKWVYPLGGAGTRDSYDFWERPDYHSSPSISRSIDAALQVSGLSKDDIDCYDFYSCFPIVPKLACNHLGLSITNPEKPITLLGGLTSFGGAGNNYSMHALTAMTRELRKGERRTGLVLANGGVATYQYAVVLSRSPRKSAYPIEEPLPAVITDIAVPKVDATAEGEAVVETYTVEFDRTNKPLRGHVVGRLKSNGHRFLANHGNEATLQQLASFSKEPIGRGGIVKQDSEQKGRNLFSFSDEPRL</sequence>
<comment type="similarity">
    <text evidence="1">Belongs to the thiolase-like superfamily. Thiolase family.</text>
</comment>
<keyword evidence="3" id="KW-0012">Acyltransferase</keyword>
<dbReference type="SUPFAM" id="SSF53901">
    <property type="entry name" value="Thiolase-like"/>
    <property type="match status" value="1"/>
</dbReference>
<dbReference type="PANTHER" id="PTHR18919:SF139">
    <property type="entry name" value="THIOLASE-LIKE PROTEIN TYPE 1 ADDITIONAL C-TERMINAL DOMAIN-CONTAINING PROTEIN"/>
    <property type="match status" value="1"/>
</dbReference>
<evidence type="ECO:0000256" key="3">
    <source>
        <dbReference type="ARBA" id="ARBA00023315"/>
    </source>
</evidence>
<name>A0AAN7T5T1_9EURO</name>
<dbReference type="PANTHER" id="PTHR18919">
    <property type="entry name" value="ACETYL-COA C-ACYLTRANSFERASE"/>
    <property type="match status" value="1"/>
</dbReference>
<dbReference type="InterPro" id="IPR016039">
    <property type="entry name" value="Thiolase-like"/>
</dbReference>
<comment type="caution">
    <text evidence="5">The sequence shown here is derived from an EMBL/GenBank/DDBJ whole genome shotgun (WGS) entry which is preliminary data.</text>
</comment>
<organism evidence="5 6">
    <name type="scientific">Lithohypha guttulata</name>
    <dbReference type="NCBI Taxonomy" id="1690604"/>
    <lineage>
        <taxon>Eukaryota</taxon>
        <taxon>Fungi</taxon>
        <taxon>Dikarya</taxon>
        <taxon>Ascomycota</taxon>
        <taxon>Pezizomycotina</taxon>
        <taxon>Eurotiomycetes</taxon>
        <taxon>Chaetothyriomycetidae</taxon>
        <taxon>Chaetothyriales</taxon>
        <taxon>Trichomeriaceae</taxon>
        <taxon>Lithohypha</taxon>
    </lineage>
</organism>
<dbReference type="AlphaFoldDB" id="A0AAN7T5T1"/>
<evidence type="ECO:0000313" key="6">
    <source>
        <dbReference type="Proteomes" id="UP001309876"/>
    </source>
</evidence>
<reference evidence="5 6" key="1">
    <citation type="submission" date="2023-08" db="EMBL/GenBank/DDBJ databases">
        <title>Black Yeasts Isolated from many extreme environments.</title>
        <authorList>
            <person name="Coleine C."/>
            <person name="Stajich J.E."/>
            <person name="Selbmann L."/>
        </authorList>
    </citation>
    <scope>NUCLEOTIDE SEQUENCE [LARGE SCALE GENOMIC DNA]</scope>
    <source>
        <strain evidence="5 6">CCFEE 5910</strain>
    </source>
</reference>
<evidence type="ECO:0000256" key="1">
    <source>
        <dbReference type="ARBA" id="ARBA00010982"/>
    </source>
</evidence>
<accession>A0AAN7T5T1</accession>
<dbReference type="Pfam" id="PF18313">
    <property type="entry name" value="TLP1_add_C"/>
    <property type="match status" value="1"/>
</dbReference>
<dbReference type="Gene3D" id="2.40.50.840">
    <property type="match status" value="1"/>
</dbReference>
<keyword evidence="2" id="KW-0808">Transferase</keyword>
<evidence type="ECO:0000313" key="5">
    <source>
        <dbReference type="EMBL" id="KAK5089915.1"/>
    </source>
</evidence>
<evidence type="ECO:0000256" key="2">
    <source>
        <dbReference type="ARBA" id="ARBA00022679"/>
    </source>
</evidence>
<dbReference type="Proteomes" id="UP001309876">
    <property type="component" value="Unassembled WGS sequence"/>
</dbReference>